<feature type="compositionally biased region" description="Polar residues" evidence="1">
    <location>
        <begin position="31"/>
        <end position="48"/>
    </location>
</feature>
<keyword evidence="2" id="KW-0812">Transmembrane</keyword>
<name>A0A4Y2QBS9_ARAVE</name>
<comment type="caution">
    <text evidence="3">The sequence shown here is derived from an EMBL/GenBank/DDBJ whole genome shotgun (WGS) entry which is preliminary data.</text>
</comment>
<evidence type="ECO:0000313" key="3">
    <source>
        <dbReference type="EMBL" id="GBN60360.1"/>
    </source>
</evidence>
<feature type="region of interest" description="Disordered" evidence="1">
    <location>
        <begin position="29"/>
        <end position="48"/>
    </location>
</feature>
<gene>
    <name evidence="3" type="ORF">AVEN_204749_1</name>
</gene>
<organism evidence="3 4">
    <name type="scientific">Araneus ventricosus</name>
    <name type="common">Orbweaver spider</name>
    <name type="synonym">Epeira ventricosa</name>
    <dbReference type="NCBI Taxonomy" id="182803"/>
    <lineage>
        <taxon>Eukaryota</taxon>
        <taxon>Metazoa</taxon>
        <taxon>Ecdysozoa</taxon>
        <taxon>Arthropoda</taxon>
        <taxon>Chelicerata</taxon>
        <taxon>Arachnida</taxon>
        <taxon>Araneae</taxon>
        <taxon>Araneomorphae</taxon>
        <taxon>Entelegynae</taxon>
        <taxon>Araneoidea</taxon>
        <taxon>Araneidae</taxon>
        <taxon>Araneus</taxon>
    </lineage>
</organism>
<reference evidence="3 4" key="1">
    <citation type="journal article" date="2019" name="Sci. Rep.">
        <title>Orb-weaving spider Araneus ventricosus genome elucidates the spidroin gene catalogue.</title>
        <authorList>
            <person name="Kono N."/>
            <person name="Nakamura H."/>
            <person name="Ohtoshi R."/>
            <person name="Moran D.A.P."/>
            <person name="Shinohara A."/>
            <person name="Yoshida Y."/>
            <person name="Fujiwara M."/>
            <person name="Mori M."/>
            <person name="Tomita M."/>
            <person name="Arakawa K."/>
        </authorList>
    </citation>
    <scope>NUCLEOTIDE SEQUENCE [LARGE SCALE GENOMIC DNA]</scope>
</reference>
<keyword evidence="4" id="KW-1185">Reference proteome</keyword>
<dbReference type="AlphaFoldDB" id="A0A4Y2QBS9"/>
<feature type="transmembrane region" description="Helical" evidence="2">
    <location>
        <begin position="97"/>
        <end position="115"/>
    </location>
</feature>
<keyword evidence="2" id="KW-1133">Transmembrane helix</keyword>
<accession>A0A4Y2QBS9</accession>
<proteinExistence type="predicted"/>
<dbReference type="EMBL" id="BGPR01013373">
    <property type="protein sequence ID" value="GBN60360.1"/>
    <property type="molecule type" value="Genomic_DNA"/>
</dbReference>
<evidence type="ECO:0000313" key="4">
    <source>
        <dbReference type="Proteomes" id="UP000499080"/>
    </source>
</evidence>
<evidence type="ECO:0000256" key="2">
    <source>
        <dbReference type="SAM" id="Phobius"/>
    </source>
</evidence>
<keyword evidence="2" id="KW-0472">Membrane</keyword>
<sequence>MDLLKVKPYIVAKCPSAGVVRKLGEGAPVQVSPSSSDGGSKLRGQSQTPRVVSKRDVIITKLYLLSEGRIKFNIALPYVYTADSNCRHLMMVSMMMPMMEMISMVMVMMFMTVVVRGDHVGNGHDVHDDGCSGFSSTTSC</sequence>
<dbReference type="Proteomes" id="UP000499080">
    <property type="component" value="Unassembled WGS sequence"/>
</dbReference>
<evidence type="ECO:0000256" key="1">
    <source>
        <dbReference type="SAM" id="MobiDB-lite"/>
    </source>
</evidence>
<protein>
    <submittedName>
        <fullName evidence="3">Uncharacterized protein</fullName>
    </submittedName>
</protein>